<proteinExistence type="inferred from homology"/>
<feature type="signal peptide" evidence="3">
    <location>
        <begin position="1"/>
        <end position="24"/>
    </location>
</feature>
<comment type="caution">
    <text evidence="4">The sequence shown here is derived from an EMBL/GenBank/DDBJ whole genome shotgun (WGS) entry which is preliminary data.</text>
</comment>
<dbReference type="Proteomes" id="UP000886748">
    <property type="component" value="Unassembled WGS sequence"/>
</dbReference>
<dbReference type="PANTHER" id="PTHR30035">
    <property type="entry name" value="LIPOPROTEIN VACJ-RELATED"/>
    <property type="match status" value="1"/>
</dbReference>
<keyword evidence="2 3" id="KW-0732">Signal</keyword>
<dbReference type="GO" id="GO:0016020">
    <property type="term" value="C:membrane"/>
    <property type="evidence" value="ECO:0007669"/>
    <property type="project" value="InterPro"/>
</dbReference>
<dbReference type="InterPro" id="IPR007428">
    <property type="entry name" value="MlaA"/>
</dbReference>
<evidence type="ECO:0000313" key="5">
    <source>
        <dbReference type="Proteomes" id="UP000886748"/>
    </source>
</evidence>
<dbReference type="EMBL" id="DVOD01000060">
    <property type="protein sequence ID" value="HIU93169.1"/>
    <property type="molecule type" value="Genomic_DNA"/>
</dbReference>
<dbReference type="PANTHER" id="PTHR30035:SF3">
    <property type="entry name" value="INTERMEMBRANE PHOSPHOLIPID TRANSPORT SYSTEM LIPOPROTEIN MLAA"/>
    <property type="match status" value="1"/>
</dbReference>
<evidence type="ECO:0000313" key="4">
    <source>
        <dbReference type="EMBL" id="HIU93169.1"/>
    </source>
</evidence>
<dbReference type="Pfam" id="PF04333">
    <property type="entry name" value="MlaA"/>
    <property type="match status" value="1"/>
</dbReference>
<gene>
    <name evidence="4" type="ORF">IAD26_08575</name>
</gene>
<reference evidence="4" key="2">
    <citation type="journal article" date="2021" name="PeerJ">
        <title>Extensive microbial diversity within the chicken gut microbiome revealed by metagenomics and culture.</title>
        <authorList>
            <person name="Gilroy R."/>
            <person name="Ravi A."/>
            <person name="Getino M."/>
            <person name="Pursley I."/>
            <person name="Horton D.L."/>
            <person name="Alikhan N.F."/>
            <person name="Baker D."/>
            <person name="Gharbi K."/>
            <person name="Hall N."/>
            <person name="Watson M."/>
            <person name="Adriaenssens E.M."/>
            <person name="Foster-Nyarko E."/>
            <person name="Jarju S."/>
            <person name="Secka A."/>
            <person name="Antonio M."/>
            <person name="Oren A."/>
            <person name="Chaudhuri R.R."/>
            <person name="La Ragione R."/>
            <person name="Hildebrand F."/>
            <person name="Pallen M.J."/>
        </authorList>
    </citation>
    <scope>NUCLEOTIDE SEQUENCE</scope>
    <source>
        <strain evidence="4">CHK154-7741</strain>
    </source>
</reference>
<organism evidence="4 5">
    <name type="scientific">Candidatus Limenecus avicola</name>
    <dbReference type="NCBI Taxonomy" id="2840847"/>
    <lineage>
        <taxon>Bacteria</taxon>
        <taxon>Bacillati</taxon>
        <taxon>Bacillota</taxon>
        <taxon>Clostridia</taxon>
        <taxon>Eubacteriales</taxon>
        <taxon>Clostridiaceae</taxon>
        <taxon>Clostridiaceae incertae sedis</taxon>
        <taxon>Candidatus Limenecus</taxon>
    </lineage>
</organism>
<protein>
    <submittedName>
        <fullName evidence="4">VacJ family lipoprotein</fullName>
    </submittedName>
</protein>
<sequence length="688" mass="78113">MLNIKKALAVWAVLLCLNSNNVIALEAGVQKNKYPDYGYEFVGNDKFEKFNRKVFTFNGGLNKCVLRPVHTVWASVMPQYGMDRIMSATNNIEYPIRLVSTLVQRDFKASGTETVRFLTNTTIGLGGLYDPAKKIFKIEPVQENMEQALAKCKVKQGPYLVIPILMSTSPRNIAGRILDAGLNPSSYIASPVLAAVKAGILVNRTSYMQPISKMIESTYADPYDIMKKLYGIENHIKTANLDRADVIEKTQKAFDENEISHTEINEEEQNIVKVKNTIIEGSAQAQKVIIQPDDLKADMVLEDYNPQDPVTDSMRTALFDLPGINDSIWNELSLWNRCFAKRIRTGSVNIDPDKENYKYRYIMQKDKNSPVAIVYPSTGEGITSHHSVVLAKLFFDAGYSVIIQGSHFQWEFVKSMPDTYKPGIPSNDAEHLRMVTTQIIDSLQTKYKCKFQDNILIGTSFGALTSLFVAAKESQENTLNISKYIAINPPIELLYAMNSMDRNSEQWSENPSNLKERVALTAAKVIQIYNKKDEKNFKFESLPFSQEEAKLITGFIMHQKLSDLIFTIENSKSPDKKELYASIHNTNFQDYAKKYLLSDNMTLKSLAYDCSLYSISDYLKKAENFRIYHTLDDYLINKKQLRTLKNYTGKKTVIVSNGGHLGYLYRPEFIESLKKDIAKSNALISENR</sequence>
<dbReference type="SUPFAM" id="SSF53474">
    <property type="entry name" value="alpha/beta-Hydrolases"/>
    <property type="match status" value="1"/>
</dbReference>
<keyword evidence="4" id="KW-0449">Lipoprotein</keyword>
<evidence type="ECO:0000256" key="2">
    <source>
        <dbReference type="ARBA" id="ARBA00022729"/>
    </source>
</evidence>
<feature type="chain" id="PRO_5039205022" evidence="3">
    <location>
        <begin position="25"/>
        <end position="688"/>
    </location>
</feature>
<evidence type="ECO:0000256" key="3">
    <source>
        <dbReference type="SAM" id="SignalP"/>
    </source>
</evidence>
<accession>A0A9D1N1S4</accession>
<dbReference type="GO" id="GO:0120010">
    <property type="term" value="P:intermembrane phospholipid transfer"/>
    <property type="evidence" value="ECO:0007669"/>
    <property type="project" value="TreeGrafter"/>
</dbReference>
<dbReference type="InterPro" id="IPR029058">
    <property type="entry name" value="AB_hydrolase_fold"/>
</dbReference>
<name>A0A9D1N1S4_9CLOT</name>
<reference evidence="4" key="1">
    <citation type="submission" date="2020-10" db="EMBL/GenBank/DDBJ databases">
        <authorList>
            <person name="Gilroy R."/>
        </authorList>
    </citation>
    <scope>NUCLEOTIDE SEQUENCE</scope>
    <source>
        <strain evidence="4">CHK154-7741</strain>
    </source>
</reference>
<dbReference type="AlphaFoldDB" id="A0A9D1N1S4"/>
<dbReference type="PRINTS" id="PR01805">
    <property type="entry name" value="VACJLIPOPROT"/>
</dbReference>
<evidence type="ECO:0000256" key="1">
    <source>
        <dbReference type="ARBA" id="ARBA00010634"/>
    </source>
</evidence>
<comment type="similarity">
    <text evidence="1">Belongs to the MlaA family.</text>
</comment>
<dbReference type="Gene3D" id="3.40.50.1820">
    <property type="entry name" value="alpha/beta hydrolase"/>
    <property type="match status" value="1"/>
</dbReference>